<dbReference type="PROSITE" id="PS50075">
    <property type="entry name" value="CARRIER"/>
    <property type="match status" value="1"/>
</dbReference>
<proteinExistence type="predicted"/>
<evidence type="ECO:0000313" key="2">
    <source>
        <dbReference type="EMBL" id="KDN18172.1"/>
    </source>
</evidence>
<evidence type="ECO:0000259" key="1">
    <source>
        <dbReference type="PROSITE" id="PS50075"/>
    </source>
</evidence>
<dbReference type="Pfam" id="PF00550">
    <property type="entry name" value="PP-binding"/>
    <property type="match status" value="1"/>
</dbReference>
<sequence length="86" mass="9529">MADPGTYVDEIRRIIAFALEIPPERLTETTPFDDLGMTSRQRIQLLSRVEVTYGVSVDIDELERLVDIRGVAEVISEAVAAQRPGG</sequence>
<dbReference type="SUPFAM" id="SSF47336">
    <property type="entry name" value="ACP-like"/>
    <property type="match status" value="1"/>
</dbReference>
<organism evidence="2 3">
    <name type="scientific">Amycolatopsis rifamycinica</name>
    <dbReference type="NCBI Taxonomy" id="287986"/>
    <lineage>
        <taxon>Bacteria</taxon>
        <taxon>Bacillati</taxon>
        <taxon>Actinomycetota</taxon>
        <taxon>Actinomycetes</taxon>
        <taxon>Pseudonocardiales</taxon>
        <taxon>Pseudonocardiaceae</taxon>
        <taxon>Amycolatopsis</taxon>
    </lineage>
</organism>
<reference evidence="2 3" key="1">
    <citation type="submission" date="2014-05" db="EMBL/GenBank/DDBJ databases">
        <title>Draft genome sequence of Amycolatopsis rifamycinica DSM 46095.</title>
        <authorList>
            <person name="Lal R."/>
            <person name="Saxena A."/>
            <person name="Kumari R."/>
            <person name="Mukherjee U."/>
            <person name="Singh P."/>
            <person name="Sangwan N."/>
            <person name="Mahato N.K."/>
        </authorList>
    </citation>
    <scope>NUCLEOTIDE SEQUENCE [LARGE SCALE GENOMIC DNA]</scope>
    <source>
        <strain evidence="2 3">DSM 46095</strain>
    </source>
</reference>
<dbReference type="AlphaFoldDB" id="A0A066TX98"/>
<gene>
    <name evidence="2" type="ORF">DV20_31840</name>
</gene>
<dbReference type="STRING" id="287986.DV20_31840"/>
<dbReference type="InterPro" id="IPR036736">
    <property type="entry name" value="ACP-like_sf"/>
</dbReference>
<protein>
    <recommendedName>
        <fullName evidence="1">Carrier domain-containing protein</fullName>
    </recommendedName>
</protein>
<dbReference type="Proteomes" id="UP000027345">
    <property type="component" value="Unassembled WGS sequence"/>
</dbReference>
<dbReference type="OrthoDB" id="3631534at2"/>
<accession>A0A066TX98</accession>
<feature type="domain" description="Carrier" evidence="1">
    <location>
        <begin position="2"/>
        <end position="79"/>
    </location>
</feature>
<comment type="caution">
    <text evidence="2">The sequence shown here is derived from an EMBL/GenBank/DDBJ whole genome shotgun (WGS) entry which is preliminary data.</text>
</comment>
<dbReference type="InterPro" id="IPR009081">
    <property type="entry name" value="PP-bd_ACP"/>
</dbReference>
<name>A0A066TX98_9PSEU</name>
<dbReference type="eggNOG" id="COG0236">
    <property type="taxonomic scope" value="Bacteria"/>
</dbReference>
<keyword evidence="3" id="KW-1185">Reference proteome</keyword>
<dbReference type="EMBL" id="JMQI01000065">
    <property type="protein sequence ID" value="KDN18172.1"/>
    <property type="molecule type" value="Genomic_DNA"/>
</dbReference>
<evidence type="ECO:0000313" key="3">
    <source>
        <dbReference type="Proteomes" id="UP000027345"/>
    </source>
</evidence>
<dbReference type="Gene3D" id="1.10.1200.10">
    <property type="entry name" value="ACP-like"/>
    <property type="match status" value="1"/>
</dbReference>
<dbReference type="RefSeq" id="WP_043786598.1">
    <property type="nucleotide sequence ID" value="NZ_JMQI01000065.1"/>
</dbReference>